<accession>A0A225UN17</accession>
<dbReference type="PANTHER" id="PTHR12333">
    <property type="entry name" value="COMM DOMAIN CONTAINING PROTEIN 10"/>
    <property type="match status" value="1"/>
</dbReference>
<proteinExistence type="predicted"/>
<evidence type="ECO:0000313" key="2">
    <source>
        <dbReference type="EMBL" id="OWY94627.1"/>
    </source>
</evidence>
<keyword evidence="3" id="KW-1185">Reference proteome</keyword>
<comment type="caution">
    <text evidence="2">The sequence shown here is derived from an EMBL/GenBank/DDBJ whole genome shotgun (WGS) entry which is preliminary data.</text>
</comment>
<dbReference type="STRING" id="4795.A0A225UN17"/>
<organism evidence="2 3">
    <name type="scientific">Phytophthora megakarya</name>
    <dbReference type="NCBI Taxonomy" id="4795"/>
    <lineage>
        <taxon>Eukaryota</taxon>
        <taxon>Sar</taxon>
        <taxon>Stramenopiles</taxon>
        <taxon>Oomycota</taxon>
        <taxon>Peronosporomycetes</taxon>
        <taxon>Peronosporales</taxon>
        <taxon>Peronosporaceae</taxon>
        <taxon>Phytophthora</taxon>
    </lineage>
</organism>
<reference evidence="3" key="1">
    <citation type="submission" date="2017-03" db="EMBL/GenBank/DDBJ databases">
        <title>Phytopthora megakarya and P. palmivora, two closely related causual agents of cacao black pod achieved similar genome size and gene model numbers by different mechanisms.</title>
        <authorList>
            <person name="Ali S."/>
            <person name="Shao J."/>
            <person name="Larry D.J."/>
            <person name="Kronmiller B."/>
            <person name="Shen D."/>
            <person name="Strem M.D."/>
            <person name="Melnick R.L."/>
            <person name="Guiltinan M.J."/>
            <person name="Tyler B.M."/>
            <person name="Meinhardt L.W."/>
            <person name="Bailey B.A."/>
        </authorList>
    </citation>
    <scope>NUCLEOTIDE SEQUENCE [LARGE SCALE GENOMIC DNA]</scope>
    <source>
        <strain evidence="3">zdho120</strain>
    </source>
</reference>
<evidence type="ECO:0000313" key="3">
    <source>
        <dbReference type="Proteomes" id="UP000198211"/>
    </source>
</evidence>
<dbReference type="InterPro" id="IPR037361">
    <property type="entry name" value="COMMD10"/>
</dbReference>
<dbReference type="Proteomes" id="UP000198211">
    <property type="component" value="Unassembled WGS sequence"/>
</dbReference>
<dbReference type="AlphaFoldDB" id="A0A225UN17"/>
<sequence>MVSDAQETTVFSASEKEQLQRMLTLSAAQIDETVAAATEIFQDAAAFGHVDRNLLLSRGVADAVVQVVEKTWRKKGSAVAKQIAASYPVESAWTLQKTDWRLHLEMGSSKRSGQSQPRAIFQLALKDKSSSEETERLDVELTHDEMRSLFLQLNAVQADLDAPPTPSAA</sequence>
<dbReference type="PANTHER" id="PTHR12333:SF0">
    <property type="entry name" value="COMM DOMAIN-CONTAINING PROTEIN 10"/>
    <property type="match status" value="1"/>
</dbReference>
<name>A0A225UN17_9STRA</name>
<dbReference type="OrthoDB" id="77522at2759"/>
<dbReference type="EMBL" id="NBNE01014079">
    <property type="protein sequence ID" value="OWY94627.1"/>
    <property type="molecule type" value="Genomic_DNA"/>
</dbReference>
<protein>
    <recommendedName>
        <fullName evidence="1">COMM domain-containing protein</fullName>
    </recommendedName>
</protein>
<dbReference type="PROSITE" id="PS51269">
    <property type="entry name" value="COMM"/>
    <property type="match status" value="1"/>
</dbReference>
<gene>
    <name evidence="2" type="ORF">PHMEG_00035592</name>
</gene>
<feature type="domain" description="COMM" evidence="1">
    <location>
        <begin position="94"/>
        <end position="164"/>
    </location>
</feature>
<dbReference type="Pfam" id="PF07258">
    <property type="entry name" value="COMM_domain"/>
    <property type="match status" value="1"/>
</dbReference>
<dbReference type="InterPro" id="IPR017920">
    <property type="entry name" value="COMM"/>
</dbReference>
<evidence type="ECO:0000259" key="1">
    <source>
        <dbReference type="PROSITE" id="PS51269"/>
    </source>
</evidence>